<reference evidence="1 2" key="2">
    <citation type="submission" date="2023-11" db="EMBL/GenBank/DDBJ databases">
        <authorList>
            <person name="Lara A.C."/>
            <person name="Chronakova A."/>
        </authorList>
    </citation>
    <scope>NUCLEOTIDE SEQUENCE [LARGE SCALE GENOMIC DNA]</scope>
    <source>
        <strain evidence="1 2">BCCO 10_0856</strain>
    </source>
</reference>
<evidence type="ECO:0000313" key="1">
    <source>
        <dbReference type="EMBL" id="MDX8035286.1"/>
    </source>
</evidence>
<dbReference type="EMBL" id="JAXAVW010000033">
    <property type="protein sequence ID" value="MDX8035286.1"/>
    <property type="molecule type" value="Genomic_DNA"/>
</dbReference>
<comment type="caution">
    <text evidence="1">The sequence shown here is derived from an EMBL/GenBank/DDBJ whole genome shotgun (WGS) entry which is preliminary data.</text>
</comment>
<keyword evidence="2" id="KW-1185">Reference proteome</keyword>
<name>A0ABU4TAU4_9PSEU</name>
<accession>A0ABU4TAU4</accession>
<proteinExistence type="predicted"/>
<protein>
    <submittedName>
        <fullName evidence="1">Uncharacterized protein</fullName>
    </submittedName>
</protein>
<reference evidence="1 2" key="1">
    <citation type="submission" date="2023-11" db="EMBL/GenBank/DDBJ databases">
        <title>Lentzea sokolovensis, sp. nov., Lentzea kristufkii, sp. nov., and Lentzea miocenensis, sp. nov., rare actinobacteria from Sokolov Coal Basin, Miocene lacustrine sediment, Czech Republic.</title>
        <authorList>
            <person name="Lara A."/>
            <person name="Kotroba L."/>
            <person name="Nouioui I."/>
            <person name="Neumann-Schaal M."/>
            <person name="Mast Y."/>
            <person name="Chronakova A."/>
        </authorList>
    </citation>
    <scope>NUCLEOTIDE SEQUENCE [LARGE SCALE GENOMIC DNA]</scope>
    <source>
        <strain evidence="1 2">BCCO 10_0856</strain>
    </source>
</reference>
<gene>
    <name evidence="1" type="ORF">SK803_34185</name>
</gene>
<dbReference type="Proteomes" id="UP001285521">
    <property type="component" value="Unassembled WGS sequence"/>
</dbReference>
<organism evidence="1 2">
    <name type="scientific">Lentzea miocenica</name>
    <dbReference type="NCBI Taxonomy" id="3095431"/>
    <lineage>
        <taxon>Bacteria</taxon>
        <taxon>Bacillati</taxon>
        <taxon>Actinomycetota</taxon>
        <taxon>Actinomycetes</taxon>
        <taxon>Pseudonocardiales</taxon>
        <taxon>Pseudonocardiaceae</taxon>
        <taxon>Lentzea</taxon>
    </lineage>
</organism>
<sequence length="121" mass="14163">MTQDPEHAELVRRFSGDMARGVAELARLGYDATLFSRMLNDHGAVEAARRLVNDPKPSYGLWKLQTMNRLDTSVEMWVLLPWYERLFDQEIRDRAERKLRLLEVDVDRELRQLVAKLQPPA</sequence>
<evidence type="ECO:0000313" key="2">
    <source>
        <dbReference type="Proteomes" id="UP001285521"/>
    </source>
</evidence>
<dbReference type="RefSeq" id="WP_319970309.1">
    <property type="nucleotide sequence ID" value="NZ_JAXAVW010000033.1"/>
</dbReference>